<dbReference type="Pfam" id="PF04024">
    <property type="entry name" value="PspC"/>
    <property type="match status" value="1"/>
</dbReference>
<name>A0A379C4X7_9FIRM</name>
<evidence type="ECO:0000256" key="4">
    <source>
        <dbReference type="ARBA" id="ARBA00022989"/>
    </source>
</evidence>
<dbReference type="InterPro" id="IPR052027">
    <property type="entry name" value="PspC"/>
</dbReference>
<keyword evidence="2" id="KW-1003">Cell membrane</keyword>
<organism evidence="8 9">
    <name type="scientific">Peptoniphilus lacrimalis</name>
    <dbReference type="NCBI Taxonomy" id="33031"/>
    <lineage>
        <taxon>Bacteria</taxon>
        <taxon>Bacillati</taxon>
        <taxon>Bacillota</taxon>
        <taxon>Tissierellia</taxon>
        <taxon>Tissierellales</taxon>
        <taxon>Peptoniphilaceae</taxon>
        <taxon>Peptoniphilus</taxon>
    </lineage>
</organism>
<dbReference type="PANTHER" id="PTHR33885:SF3">
    <property type="entry name" value="PHAGE SHOCK PROTEIN C"/>
    <property type="match status" value="1"/>
</dbReference>
<protein>
    <submittedName>
        <fullName evidence="8">DNA-binding transcriptional activator PspC</fullName>
    </submittedName>
</protein>
<evidence type="ECO:0000256" key="6">
    <source>
        <dbReference type="SAM" id="Phobius"/>
    </source>
</evidence>
<keyword evidence="4 6" id="KW-1133">Transmembrane helix</keyword>
<accession>A0A379C4X7</accession>
<dbReference type="RefSeq" id="WP_019035239.1">
    <property type="nucleotide sequence ID" value="NZ_UGSZ01000001.1"/>
</dbReference>
<evidence type="ECO:0000256" key="2">
    <source>
        <dbReference type="ARBA" id="ARBA00022475"/>
    </source>
</evidence>
<feature type="domain" description="Phage shock protein PspC N-terminal" evidence="7">
    <location>
        <begin position="2"/>
        <end position="58"/>
    </location>
</feature>
<dbReference type="AlphaFoldDB" id="A0A379C4X7"/>
<evidence type="ECO:0000256" key="3">
    <source>
        <dbReference type="ARBA" id="ARBA00022692"/>
    </source>
</evidence>
<evidence type="ECO:0000256" key="1">
    <source>
        <dbReference type="ARBA" id="ARBA00004162"/>
    </source>
</evidence>
<evidence type="ECO:0000256" key="5">
    <source>
        <dbReference type="ARBA" id="ARBA00023136"/>
    </source>
</evidence>
<keyword evidence="8" id="KW-0238">DNA-binding</keyword>
<feature type="transmembrane region" description="Helical" evidence="6">
    <location>
        <begin position="33"/>
        <end position="56"/>
    </location>
</feature>
<comment type="subcellular location">
    <subcellularLocation>
        <location evidence="1">Cell membrane</location>
        <topology evidence="1">Single-pass membrane protein</topology>
    </subcellularLocation>
</comment>
<evidence type="ECO:0000313" key="9">
    <source>
        <dbReference type="Proteomes" id="UP000255517"/>
    </source>
</evidence>
<dbReference type="EMBL" id="UGSZ01000001">
    <property type="protein sequence ID" value="SUB56666.1"/>
    <property type="molecule type" value="Genomic_DNA"/>
</dbReference>
<dbReference type="STRING" id="1122949.GCA_000378725_01618"/>
<reference evidence="8 9" key="1">
    <citation type="submission" date="2018-06" db="EMBL/GenBank/DDBJ databases">
        <authorList>
            <consortium name="Pathogen Informatics"/>
            <person name="Doyle S."/>
        </authorList>
    </citation>
    <scope>NUCLEOTIDE SEQUENCE [LARGE SCALE GENOMIC DNA]</scope>
    <source>
        <strain evidence="8 9">NCTC13149</strain>
    </source>
</reference>
<dbReference type="OrthoDB" id="9815286at2"/>
<proteinExistence type="predicted"/>
<dbReference type="GO" id="GO:0005886">
    <property type="term" value="C:plasma membrane"/>
    <property type="evidence" value="ECO:0007669"/>
    <property type="project" value="UniProtKB-SubCell"/>
</dbReference>
<dbReference type="InterPro" id="IPR007168">
    <property type="entry name" value="Phageshock_PspC_N"/>
</dbReference>
<dbReference type="Proteomes" id="UP000255517">
    <property type="component" value="Unassembled WGS sequence"/>
</dbReference>
<gene>
    <name evidence="8" type="ORF">NCTC13149_00438</name>
</gene>
<sequence>MKKLYRSRDNKVLAGICGGLAEYFEVDVSIVRLVTLALVLLGGVSIWIYIIAIFLIPLEPENYHKGYYDENNNDKDFY</sequence>
<dbReference type="GO" id="GO:0003677">
    <property type="term" value="F:DNA binding"/>
    <property type="evidence" value="ECO:0007669"/>
    <property type="project" value="UniProtKB-KW"/>
</dbReference>
<keyword evidence="3 6" id="KW-0812">Transmembrane</keyword>
<evidence type="ECO:0000259" key="7">
    <source>
        <dbReference type="Pfam" id="PF04024"/>
    </source>
</evidence>
<evidence type="ECO:0000313" key="8">
    <source>
        <dbReference type="EMBL" id="SUB56666.1"/>
    </source>
</evidence>
<dbReference type="PANTHER" id="PTHR33885">
    <property type="entry name" value="PHAGE SHOCK PROTEIN C"/>
    <property type="match status" value="1"/>
</dbReference>
<keyword evidence="5 6" id="KW-0472">Membrane</keyword>